<dbReference type="GO" id="GO:0005298">
    <property type="term" value="F:proline:sodium symporter activity"/>
    <property type="evidence" value="ECO:0007669"/>
    <property type="project" value="UniProtKB-UniRule"/>
</dbReference>
<feature type="transmembrane region" description="Helical" evidence="14">
    <location>
        <begin position="267"/>
        <end position="287"/>
    </location>
</feature>
<feature type="transmembrane region" description="Helical" evidence="14">
    <location>
        <begin position="6"/>
        <end position="26"/>
    </location>
</feature>
<feature type="transmembrane region" description="Helical" evidence="14">
    <location>
        <begin position="47"/>
        <end position="70"/>
    </location>
</feature>
<keyword evidence="6 14" id="KW-0769">Symport</keyword>
<comment type="catalytic activity">
    <reaction evidence="12">
        <text>L-proline(in) + Na(+)(in) = L-proline(out) + Na(+)(out)</text>
        <dbReference type="Rhea" id="RHEA:28967"/>
        <dbReference type="ChEBI" id="CHEBI:29101"/>
        <dbReference type="ChEBI" id="CHEBI:60039"/>
    </reaction>
</comment>
<protein>
    <recommendedName>
        <fullName evidence="14">Sodium/proline symporter</fullName>
    </recommendedName>
    <alternativeName>
        <fullName evidence="14">Proline permease</fullName>
    </alternativeName>
</protein>
<feature type="transmembrane region" description="Helical" evidence="14">
    <location>
        <begin position="232"/>
        <end position="255"/>
    </location>
</feature>
<proteinExistence type="inferred from homology"/>
<keyword evidence="3 14" id="KW-0813">Transport</keyword>
<comment type="function">
    <text evidence="14">Catalyzes the sodium-dependent uptake of extracellular L-proline.</text>
</comment>
<keyword evidence="4 14" id="KW-1003">Cell membrane</keyword>
<dbReference type="EMBL" id="NJBO01000029">
    <property type="protein sequence ID" value="TKJ38002.1"/>
    <property type="molecule type" value="Genomic_DNA"/>
</dbReference>
<evidence type="ECO:0000256" key="13">
    <source>
        <dbReference type="RuleBase" id="RU362091"/>
    </source>
</evidence>
<evidence type="ECO:0000256" key="11">
    <source>
        <dbReference type="ARBA" id="ARBA00023201"/>
    </source>
</evidence>
<feature type="transmembrane region" description="Helical" evidence="14">
    <location>
        <begin position="461"/>
        <end position="482"/>
    </location>
</feature>
<evidence type="ECO:0000313" key="16">
    <source>
        <dbReference type="Proteomes" id="UP000317778"/>
    </source>
</evidence>
<keyword evidence="8 14" id="KW-0915">Sodium</keyword>
<accession>A0A532USY4</accession>
<comment type="subcellular location">
    <subcellularLocation>
        <location evidence="1 14">Cell membrane</location>
        <topology evidence="1 14">Multi-pass membrane protein</topology>
    </subcellularLocation>
</comment>
<dbReference type="Proteomes" id="UP000317778">
    <property type="component" value="Unassembled WGS sequence"/>
</dbReference>
<dbReference type="PANTHER" id="PTHR48086">
    <property type="entry name" value="SODIUM/PROLINE SYMPORTER-RELATED"/>
    <property type="match status" value="1"/>
</dbReference>
<evidence type="ECO:0000256" key="9">
    <source>
        <dbReference type="ARBA" id="ARBA00023065"/>
    </source>
</evidence>
<evidence type="ECO:0000313" key="15">
    <source>
        <dbReference type="EMBL" id="TKJ38002.1"/>
    </source>
</evidence>
<dbReference type="PANTHER" id="PTHR48086:SF3">
    <property type="entry name" value="SODIUM_PROLINE SYMPORTER"/>
    <property type="match status" value="1"/>
</dbReference>
<comment type="similarity">
    <text evidence="2 13">Belongs to the sodium:solute symporter (SSF) (TC 2.A.21) family.</text>
</comment>
<gene>
    <name evidence="15" type="ORF">CEE36_10855</name>
</gene>
<feature type="transmembrane region" description="Helical" evidence="14">
    <location>
        <begin position="76"/>
        <end position="96"/>
    </location>
</feature>
<feature type="transmembrane region" description="Helical" evidence="14">
    <location>
        <begin position="373"/>
        <end position="393"/>
    </location>
</feature>
<evidence type="ECO:0000256" key="4">
    <source>
        <dbReference type="ARBA" id="ARBA00022475"/>
    </source>
</evidence>
<keyword evidence="10 14" id="KW-0472">Membrane</keyword>
<feature type="transmembrane region" description="Helical" evidence="14">
    <location>
        <begin position="127"/>
        <end position="148"/>
    </location>
</feature>
<dbReference type="Pfam" id="PF00474">
    <property type="entry name" value="SSF"/>
    <property type="match status" value="1"/>
</dbReference>
<dbReference type="InterPro" id="IPR038377">
    <property type="entry name" value="Na/Glc_symporter_sf"/>
</dbReference>
<keyword evidence="11 14" id="KW-0739">Sodium transport</keyword>
<dbReference type="GO" id="GO:0031402">
    <property type="term" value="F:sodium ion binding"/>
    <property type="evidence" value="ECO:0007669"/>
    <property type="project" value="UniProtKB-UniRule"/>
</dbReference>
<evidence type="ECO:0000256" key="12">
    <source>
        <dbReference type="ARBA" id="ARBA00033708"/>
    </source>
</evidence>
<name>A0A532USY4_UNCT6</name>
<keyword evidence="9 14" id="KW-0406">Ion transport</keyword>
<feature type="transmembrane region" description="Helical" evidence="14">
    <location>
        <begin position="327"/>
        <end position="352"/>
    </location>
</feature>
<keyword evidence="5 14" id="KW-0812">Transmembrane</keyword>
<dbReference type="InterPro" id="IPR050277">
    <property type="entry name" value="Sodium:Solute_Symporter"/>
</dbReference>
<evidence type="ECO:0000256" key="14">
    <source>
        <dbReference type="RuleBase" id="RU366012"/>
    </source>
</evidence>
<dbReference type="NCBIfam" id="TIGR00813">
    <property type="entry name" value="sss"/>
    <property type="match status" value="1"/>
</dbReference>
<evidence type="ECO:0000256" key="6">
    <source>
        <dbReference type="ARBA" id="ARBA00022847"/>
    </source>
</evidence>
<dbReference type="CDD" id="cd11475">
    <property type="entry name" value="SLC5sbd_PutP"/>
    <property type="match status" value="1"/>
</dbReference>
<dbReference type="InterPro" id="IPR011851">
    <property type="entry name" value="Na/Pro_symporter"/>
</dbReference>
<evidence type="ECO:0000256" key="10">
    <source>
        <dbReference type="ARBA" id="ARBA00023136"/>
    </source>
</evidence>
<dbReference type="InterPro" id="IPR001734">
    <property type="entry name" value="Na/solute_symporter"/>
</dbReference>
<feature type="transmembrane region" description="Helical" evidence="14">
    <location>
        <begin position="191"/>
        <end position="212"/>
    </location>
</feature>
<dbReference type="AlphaFoldDB" id="A0A532USY4"/>
<evidence type="ECO:0000256" key="3">
    <source>
        <dbReference type="ARBA" id="ARBA00022448"/>
    </source>
</evidence>
<evidence type="ECO:0000256" key="1">
    <source>
        <dbReference type="ARBA" id="ARBA00004651"/>
    </source>
</evidence>
<dbReference type="Gene3D" id="1.20.1730.10">
    <property type="entry name" value="Sodium/glucose cotransporter"/>
    <property type="match status" value="1"/>
</dbReference>
<organism evidence="15 16">
    <name type="scientific">candidate division TA06 bacterium B3_TA06</name>
    <dbReference type="NCBI Taxonomy" id="2012487"/>
    <lineage>
        <taxon>Bacteria</taxon>
        <taxon>Bacteria division TA06</taxon>
    </lineage>
</organism>
<reference evidence="15 16" key="1">
    <citation type="submission" date="2017-06" db="EMBL/GenBank/DDBJ databases">
        <title>Novel microbial phyla capable of carbon fixation and sulfur reduction in deep-sea sediments.</title>
        <authorList>
            <person name="Huang J."/>
            <person name="Baker B."/>
            <person name="Wang Y."/>
        </authorList>
    </citation>
    <scope>NUCLEOTIDE SEQUENCE [LARGE SCALE GENOMIC DNA]</scope>
    <source>
        <strain evidence="15">B3_TA06</strain>
    </source>
</reference>
<sequence length="497" mass="53280">MELSRNLVYLLILVCYLVVIVVIGLITGRGAKKGTDYFLGGRRIGPWVTAFSFVAAYYSSVLIIGGGGFGYKFGMASIWVGAINVLVGCFLAWAVLGRRLRRMTHKLDSMTVPGFFAERFGSPSARLFSAAIIILFLTIYNVAVLKGMGNTLEVLMGWPYWVAVIVSGAIILLYVAVGGYLAVVWTSFVQAWLMIFGLIFLTVFALIHVGGLENLNSSLAAINPGLMKTPGVWGWAGLISYCLIVSFGVWGMPQLVIRFYSIKKANLLRLGTVLAVVGGSIALLPYLNGAIARVLYPNLASMYPGVAAGKVADLAIPTLVRNALPNWAGGLFLAGVIAAGMSTFAAILIIVSSAVVRDLVQKGIRIKMSERKLVMWGRIVSLAAGLISLLIALRPPDLILVITAFAWAVIASTNLWPTLFGVYWKRASKVGVLASMISGAGVALLWQALAKIGWKPISDSGIHGFIPAILVGLLTLIVVSAFTKKPDPKRLKQAFGK</sequence>
<evidence type="ECO:0000256" key="7">
    <source>
        <dbReference type="ARBA" id="ARBA00022989"/>
    </source>
</evidence>
<keyword evidence="7 14" id="KW-1133">Transmembrane helix</keyword>
<dbReference type="PROSITE" id="PS50283">
    <property type="entry name" value="NA_SOLUT_SYMP_3"/>
    <property type="match status" value="1"/>
</dbReference>
<feature type="transmembrane region" description="Helical" evidence="14">
    <location>
        <begin position="399"/>
        <end position="423"/>
    </location>
</feature>
<evidence type="ECO:0000256" key="2">
    <source>
        <dbReference type="ARBA" id="ARBA00006434"/>
    </source>
</evidence>
<feature type="transmembrane region" description="Helical" evidence="14">
    <location>
        <begin position="430"/>
        <end position="449"/>
    </location>
</feature>
<evidence type="ECO:0000256" key="8">
    <source>
        <dbReference type="ARBA" id="ARBA00023053"/>
    </source>
</evidence>
<feature type="transmembrane region" description="Helical" evidence="14">
    <location>
        <begin position="160"/>
        <end position="184"/>
    </location>
</feature>
<keyword evidence="14" id="KW-0029">Amino-acid transport</keyword>
<dbReference type="GO" id="GO:0005886">
    <property type="term" value="C:plasma membrane"/>
    <property type="evidence" value="ECO:0007669"/>
    <property type="project" value="UniProtKB-SubCell"/>
</dbReference>
<comment type="caution">
    <text evidence="15">The sequence shown here is derived from an EMBL/GenBank/DDBJ whole genome shotgun (WGS) entry which is preliminary data.</text>
</comment>
<dbReference type="GO" id="GO:0015824">
    <property type="term" value="P:proline transport"/>
    <property type="evidence" value="ECO:0007669"/>
    <property type="project" value="UniProtKB-UniRule"/>
</dbReference>
<evidence type="ECO:0000256" key="5">
    <source>
        <dbReference type="ARBA" id="ARBA00022692"/>
    </source>
</evidence>